<sequence length="85" mass="9578">MLPRLSPPDGSSENGSNNTDSRPKLLAGSPEGLSDHMDGRLQEVRMNHPKDFTVDYRRNIYVADTMNKAIRKISDTRKLKRPILG</sequence>
<reference evidence="2" key="1">
    <citation type="submission" date="2020-05" db="EMBL/GenBank/DDBJ databases">
        <title>WGS assembly of Panicum virgatum.</title>
        <authorList>
            <person name="Lovell J.T."/>
            <person name="Jenkins J."/>
            <person name="Shu S."/>
            <person name="Juenger T.E."/>
            <person name="Schmutz J."/>
        </authorList>
    </citation>
    <scope>NUCLEOTIDE SEQUENCE</scope>
    <source>
        <strain evidence="2">AP13</strain>
    </source>
</reference>
<feature type="compositionally biased region" description="Polar residues" evidence="1">
    <location>
        <begin position="9"/>
        <end position="20"/>
    </location>
</feature>
<evidence type="ECO:0000313" key="2">
    <source>
        <dbReference type="EMBL" id="KAG2586673.1"/>
    </source>
</evidence>
<dbReference type="PANTHER" id="PTHR13833:SF79">
    <property type="entry name" value="OS06G0269300 PROTEIN"/>
    <property type="match status" value="1"/>
</dbReference>
<dbReference type="AlphaFoldDB" id="A0A8T0RQ39"/>
<evidence type="ECO:0000256" key="1">
    <source>
        <dbReference type="SAM" id="MobiDB-lite"/>
    </source>
</evidence>
<dbReference type="InterPro" id="IPR011042">
    <property type="entry name" value="6-blade_b-propeller_TolB-like"/>
</dbReference>
<dbReference type="Gene3D" id="2.120.10.30">
    <property type="entry name" value="TolB, C-terminal domain"/>
    <property type="match status" value="1"/>
</dbReference>
<organism evidence="2 3">
    <name type="scientific">Panicum virgatum</name>
    <name type="common">Blackwell switchgrass</name>
    <dbReference type="NCBI Taxonomy" id="38727"/>
    <lineage>
        <taxon>Eukaryota</taxon>
        <taxon>Viridiplantae</taxon>
        <taxon>Streptophyta</taxon>
        <taxon>Embryophyta</taxon>
        <taxon>Tracheophyta</taxon>
        <taxon>Spermatophyta</taxon>
        <taxon>Magnoliopsida</taxon>
        <taxon>Liliopsida</taxon>
        <taxon>Poales</taxon>
        <taxon>Poaceae</taxon>
        <taxon>PACMAD clade</taxon>
        <taxon>Panicoideae</taxon>
        <taxon>Panicodae</taxon>
        <taxon>Paniceae</taxon>
        <taxon>Panicinae</taxon>
        <taxon>Panicum</taxon>
        <taxon>Panicum sect. Hiantes</taxon>
    </lineage>
</organism>
<feature type="region of interest" description="Disordered" evidence="1">
    <location>
        <begin position="1"/>
        <end position="38"/>
    </location>
</feature>
<dbReference type="PANTHER" id="PTHR13833">
    <property type="match status" value="1"/>
</dbReference>
<gene>
    <name evidence="2" type="ORF">PVAP13_5NG066562</name>
</gene>
<protein>
    <submittedName>
        <fullName evidence="2">Uncharacterized protein</fullName>
    </submittedName>
</protein>
<evidence type="ECO:0000313" key="3">
    <source>
        <dbReference type="Proteomes" id="UP000823388"/>
    </source>
</evidence>
<name>A0A8T0RQ39_PANVG</name>
<dbReference type="Proteomes" id="UP000823388">
    <property type="component" value="Chromosome 5N"/>
</dbReference>
<comment type="caution">
    <text evidence="2">The sequence shown here is derived from an EMBL/GenBank/DDBJ whole genome shotgun (WGS) entry which is preliminary data.</text>
</comment>
<proteinExistence type="predicted"/>
<accession>A0A8T0RQ39</accession>
<keyword evidence="3" id="KW-1185">Reference proteome</keyword>
<dbReference type="EMBL" id="CM029046">
    <property type="protein sequence ID" value="KAG2586673.1"/>
    <property type="molecule type" value="Genomic_DNA"/>
</dbReference>